<evidence type="ECO:0000313" key="3">
    <source>
        <dbReference type="EMBL" id="TDL45746.1"/>
    </source>
</evidence>
<feature type="region of interest" description="Disordered" evidence="1">
    <location>
        <begin position="1"/>
        <end position="25"/>
    </location>
</feature>
<keyword evidence="2" id="KW-1133">Transmembrane helix</keyword>
<protein>
    <submittedName>
        <fullName evidence="3">Uncharacterized protein</fullName>
    </submittedName>
</protein>
<gene>
    <name evidence="3" type="ORF">E2R54_04680</name>
</gene>
<dbReference type="EMBL" id="SMZX01000001">
    <property type="protein sequence ID" value="TDL45746.1"/>
    <property type="molecule type" value="Genomic_DNA"/>
</dbReference>
<dbReference type="AlphaFoldDB" id="A0A4R5YKJ8"/>
<feature type="transmembrane region" description="Helical" evidence="2">
    <location>
        <begin position="31"/>
        <end position="53"/>
    </location>
</feature>
<reference evidence="3 4" key="1">
    <citation type="submission" date="2019-03" db="EMBL/GenBank/DDBJ databases">
        <title>Genome Sequencing and Assembly of Various Microbes Isolated from Partially Reclaimed Soil and Acid Mine Drainage (AMD) Site.</title>
        <authorList>
            <person name="Steinbock B."/>
            <person name="Bechtold R."/>
            <person name="Sevigny J.L."/>
            <person name="Thomas D."/>
            <person name="Cuthill L.R."/>
            <person name="Aveiro Johannsen E.J."/>
            <person name="Thomas K."/>
            <person name="Ghosh A."/>
        </authorList>
    </citation>
    <scope>NUCLEOTIDE SEQUENCE [LARGE SCALE GENOMIC DNA]</scope>
    <source>
        <strain evidence="3 4">F-B2</strain>
    </source>
</reference>
<name>A0A4R5YKJ8_9MICO</name>
<evidence type="ECO:0000313" key="4">
    <source>
        <dbReference type="Proteomes" id="UP000295633"/>
    </source>
</evidence>
<organism evidence="3 4">
    <name type="scientific">Microbacterium oleivorans</name>
    <dbReference type="NCBI Taxonomy" id="273677"/>
    <lineage>
        <taxon>Bacteria</taxon>
        <taxon>Bacillati</taxon>
        <taxon>Actinomycetota</taxon>
        <taxon>Actinomycetes</taxon>
        <taxon>Micrococcales</taxon>
        <taxon>Microbacteriaceae</taxon>
        <taxon>Microbacterium</taxon>
    </lineage>
</organism>
<dbReference type="STRING" id="273677.BW34_01573"/>
<proteinExistence type="predicted"/>
<dbReference type="Proteomes" id="UP000295633">
    <property type="component" value="Unassembled WGS sequence"/>
</dbReference>
<evidence type="ECO:0000256" key="2">
    <source>
        <dbReference type="SAM" id="Phobius"/>
    </source>
</evidence>
<evidence type="ECO:0000256" key="1">
    <source>
        <dbReference type="SAM" id="MobiDB-lite"/>
    </source>
</evidence>
<keyword evidence="2" id="KW-0812">Transmembrane</keyword>
<sequence length="271" mass="28894">MSNDDWLPFAPLDPQEHEKPERPANPNRVPMILGAVAGVLLVAVIVVVSVYLLRATEPTTAAPPAPPTSQAAPQPAPSPSQDPEPSEPVAEEPPAAASTIEVNGSGFTVKTADGTVDHKWADDSGPVIAALTTAFGTAPKEEFVNGDAENWAYDIYVWPGFRLYDVFLGDGGRSRGEVPAPTWIALTSGLPQDVQVTNEFGVAVGDSLDQARSKGPFDEFTLTNGRVRLTYGEGRGKFYSNGSREFSAFVESDESGQKVASITYTFRARGQ</sequence>
<comment type="caution">
    <text evidence="3">The sequence shown here is derived from an EMBL/GenBank/DDBJ whole genome shotgun (WGS) entry which is preliminary data.</text>
</comment>
<keyword evidence="2" id="KW-0472">Membrane</keyword>
<feature type="region of interest" description="Disordered" evidence="1">
    <location>
        <begin position="58"/>
        <end position="106"/>
    </location>
</feature>
<accession>A0A4R5YKJ8</accession>
<dbReference type="RefSeq" id="WP_133398873.1">
    <property type="nucleotide sequence ID" value="NZ_SMZX01000001.1"/>
</dbReference>